<keyword evidence="2" id="KW-1185">Reference proteome</keyword>
<dbReference type="EMBL" id="CAJVPM010018844">
    <property type="protein sequence ID" value="CAG8626841.1"/>
    <property type="molecule type" value="Genomic_DNA"/>
</dbReference>
<evidence type="ECO:0000313" key="2">
    <source>
        <dbReference type="Proteomes" id="UP000789860"/>
    </source>
</evidence>
<sequence length="81" mass="9237">MSKGTRKSSVRTKRSLVVLNNQQTNISKIENEILPLEEEKFSNIYSLNTTKKAKSDDSDIRTILKDIVLMQIDIGKNLKTI</sequence>
<gene>
    <name evidence="1" type="ORF">SCALOS_LOCUS7830</name>
</gene>
<comment type="caution">
    <text evidence="1">The sequence shown here is derived from an EMBL/GenBank/DDBJ whole genome shotgun (WGS) entry which is preliminary data.</text>
</comment>
<proteinExistence type="predicted"/>
<name>A0ACA9N0U2_9GLOM</name>
<protein>
    <submittedName>
        <fullName evidence="1">11845_t:CDS:1</fullName>
    </submittedName>
</protein>
<evidence type="ECO:0000313" key="1">
    <source>
        <dbReference type="EMBL" id="CAG8626841.1"/>
    </source>
</evidence>
<organism evidence="1 2">
    <name type="scientific">Scutellospora calospora</name>
    <dbReference type="NCBI Taxonomy" id="85575"/>
    <lineage>
        <taxon>Eukaryota</taxon>
        <taxon>Fungi</taxon>
        <taxon>Fungi incertae sedis</taxon>
        <taxon>Mucoromycota</taxon>
        <taxon>Glomeromycotina</taxon>
        <taxon>Glomeromycetes</taxon>
        <taxon>Diversisporales</taxon>
        <taxon>Gigasporaceae</taxon>
        <taxon>Scutellospora</taxon>
    </lineage>
</organism>
<dbReference type="Proteomes" id="UP000789860">
    <property type="component" value="Unassembled WGS sequence"/>
</dbReference>
<reference evidence="1" key="1">
    <citation type="submission" date="2021-06" db="EMBL/GenBank/DDBJ databases">
        <authorList>
            <person name="Kallberg Y."/>
            <person name="Tangrot J."/>
            <person name="Rosling A."/>
        </authorList>
    </citation>
    <scope>NUCLEOTIDE SEQUENCE</scope>
    <source>
        <strain evidence="1">AU212A</strain>
    </source>
</reference>
<feature type="non-terminal residue" evidence="1">
    <location>
        <position position="81"/>
    </location>
</feature>
<accession>A0ACA9N0U2</accession>